<keyword evidence="3" id="KW-0964">Secreted</keyword>
<dbReference type="InterPro" id="IPR006766">
    <property type="entry name" value="EXORDIUM-like"/>
</dbReference>
<evidence type="ECO:0000256" key="3">
    <source>
        <dbReference type="ARBA" id="ARBA00022525"/>
    </source>
</evidence>
<dbReference type="Proteomes" id="UP001055439">
    <property type="component" value="Chromosome 8"/>
</dbReference>
<dbReference type="PANTHER" id="PTHR31279">
    <property type="entry name" value="PROTEIN EXORDIUM-LIKE 5"/>
    <property type="match status" value="1"/>
</dbReference>
<keyword evidence="8" id="KW-1185">Reference proteome</keyword>
<comment type="subcellular location">
    <subcellularLocation>
        <location evidence="1">Secreted</location>
        <location evidence="1">Extracellular space</location>
        <location evidence="1">Apoplast</location>
    </subcellularLocation>
</comment>
<evidence type="ECO:0000256" key="5">
    <source>
        <dbReference type="ARBA" id="ARBA00023591"/>
    </source>
</evidence>
<feature type="compositionally biased region" description="Basic residues" evidence="6">
    <location>
        <begin position="192"/>
        <end position="223"/>
    </location>
</feature>
<dbReference type="GO" id="GO:0048046">
    <property type="term" value="C:apoplast"/>
    <property type="evidence" value="ECO:0007669"/>
    <property type="project" value="UniProtKB-SubCell"/>
</dbReference>
<evidence type="ECO:0000313" key="8">
    <source>
        <dbReference type="Proteomes" id="UP001055439"/>
    </source>
</evidence>
<dbReference type="PANTHER" id="PTHR31279:SF4">
    <property type="entry name" value="PROTEIN EXORDIUM-LIKE 5"/>
    <property type="match status" value="1"/>
</dbReference>
<dbReference type="EMBL" id="CP097510">
    <property type="protein sequence ID" value="URE35040.1"/>
    <property type="molecule type" value="Genomic_DNA"/>
</dbReference>
<evidence type="ECO:0000256" key="2">
    <source>
        <dbReference type="ARBA" id="ARBA00022523"/>
    </source>
</evidence>
<accession>A0A9E7HJV4</accession>
<evidence type="ECO:0000256" key="4">
    <source>
        <dbReference type="ARBA" id="ARBA00022729"/>
    </source>
</evidence>
<gene>
    <name evidence="7" type="ORF">MUK42_02834</name>
</gene>
<dbReference type="OrthoDB" id="2016249at2759"/>
<dbReference type="Pfam" id="PF04674">
    <property type="entry name" value="Phi_1"/>
    <property type="match status" value="1"/>
</dbReference>
<sequence length="223" mass="26064">MSSKPGEDSGGLLSSSKRYEGSSDLVHLRYHMGPVLSSPINLYLIWYGPWPAALQAPLRDFLLSLSDPAPPPPSAAQWWSTVALYRPDRGQRLPPRRRRRRGAPPGSSPRRLPLPPCRAARHRRRPRRRFPPRRPRSRRLPRPHRPRGHRPGLLPRRLRLPLLHLRLPGRSHPPLRLGRPQRRAVPRLVRLPLRRPHLHGRRRGHAPAQRRRWRRRHGQRARA</sequence>
<evidence type="ECO:0000256" key="6">
    <source>
        <dbReference type="SAM" id="MobiDB-lite"/>
    </source>
</evidence>
<reference evidence="7" key="1">
    <citation type="submission" date="2022-05" db="EMBL/GenBank/DDBJ databases">
        <title>The Musa troglodytarum L. genome provides insights into the mechanism of non-climacteric behaviour and enrichment of carotenoids.</title>
        <authorList>
            <person name="Wang J."/>
        </authorList>
    </citation>
    <scope>NUCLEOTIDE SEQUENCE</scope>
    <source>
        <tissue evidence="7">Leaf</tissue>
    </source>
</reference>
<name>A0A9E7HJV4_9LILI</name>
<keyword evidence="4" id="KW-0732">Signal</keyword>
<feature type="compositionally biased region" description="Low complexity" evidence="6">
    <location>
        <begin position="151"/>
        <end position="178"/>
    </location>
</feature>
<proteinExistence type="inferred from homology"/>
<feature type="region of interest" description="Disordered" evidence="6">
    <location>
        <begin position="89"/>
        <end position="223"/>
    </location>
</feature>
<feature type="compositionally biased region" description="Basic residues" evidence="6">
    <location>
        <begin position="119"/>
        <end position="150"/>
    </location>
</feature>
<evidence type="ECO:0000256" key="1">
    <source>
        <dbReference type="ARBA" id="ARBA00004271"/>
    </source>
</evidence>
<organism evidence="7 8">
    <name type="scientific">Musa troglodytarum</name>
    <name type="common">fe'i banana</name>
    <dbReference type="NCBI Taxonomy" id="320322"/>
    <lineage>
        <taxon>Eukaryota</taxon>
        <taxon>Viridiplantae</taxon>
        <taxon>Streptophyta</taxon>
        <taxon>Embryophyta</taxon>
        <taxon>Tracheophyta</taxon>
        <taxon>Spermatophyta</taxon>
        <taxon>Magnoliopsida</taxon>
        <taxon>Liliopsida</taxon>
        <taxon>Zingiberales</taxon>
        <taxon>Musaceae</taxon>
        <taxon>Musa</taxon>
    </lineage>
</organism>
<keyword evidence="2" id="KW-0052">Apoplast</keyword>
<evidence type="ECO:0000313" key="7">
    <source>
        <dbReference type="EMBL" id="URE35040.1"/>
    </source>
</evidence>
<protein>
    <submittedName>
        <fullName evidence="7">Uncharacterized protein</fullName>
    </submittedName>
</protein>
<comment type="similarity">
    <text evidence="5">Belongs to the EXORDIUM family.</text>
</comment>
<dbReference type="AlphaFoldDB" id="A0A9E7HJV4"/>